<accession>A0A645JJ09</accession>
<reference evidence="1" key="1">
    <citation type="submission" date="2019-08" db="EMBL/GenBank/DDBJ databases">
        <authorList>
            <person name="Kucharzyk K."/>
            <person name="Murdoch R.W."/>
            <person name="Higgins S."/>
            <person name="Loffler F."/>
        </authorList>
    </citation>
    <scope>NUCLEOTIDE SEQUENCE</scope>
</reference>
<dbReference type="AlphaFoldDB" id="A0A645JJ09"/>
<protein>
    <submittedName>
        <fullName evidence="1">Uncharacterized protein</fullName>
    </submittedName>
</protein>
<comment type="caution">
    <text evidence="1">The sequence shown here is derived from an EMBL/GenBank/DDBJ whole genome shotgun (WGS) entry which is preliminary data.</text>
</comment>
<organism evidence="1">
    <name type="scientific">bioreactor metagenome</name>
    <dbReference type="NCBI Taxonomy" id="1076179"/>
    <lineage>
        <taxon>unclassified sequences</taxon>
        <taxon>metagenomes</taxon>
        <taxon>ecological metagenomes</taxon>
    </lineage>
</organism>
<name>A0A645JJ09_9ZZZZ</name>
<proteinExistence type="predicted"/>
<dbReference type="EMBL" id="VSSQ01142023">
    <property type="protein sequence ID" value="MPN63100.1"/>
    <property type="molecule type" value="Genomic_DNA"/>
</dbReference>
<gene>
    <name evidence="1" type="ORF">SDC9_210854</name>
</gene>
<evidence type="ECO:0000313" key="1">
    <source>
        <dbReference type="EMBL" id="MPN63100.1"/>
    </source>
</evidence>
<sequence>MAVDLSTLACTNIRLLIVHSSQQPYVIHLWDTRGKELNRSGSIIRVIIISQHGVVCSADLMHIKAVRILMLCGDHPVHIATAFSAQGDDLFDGV</sequence>